<dbReference type="AlphaFoldDB" id="A0A1F5Z0I4"/>
<accession>A0A1F5Z0I4</accession>
<reference evidence="2 3" key="1">
    <citation type="journal article" date="2016" name="Nat. Commun.">
        <title>Thousands of microbial genomes shed light on interconnected biogeochemical processes in an aquifer system.</title>
        <authorList>
            <person name="Anantharaman K."/>
            <person name="Brown C.T."/>
            <person name="Hug L.A."/>
            <person name="Sharon I."/>
            <person name="Castelle C.J."/>
            <person name="Probst A.J."/>
            <person name="Thomas B.C."/>
            <person name="Singh A."/>
            <person name="Wilkins M.J."/>
            <person name="Karaoz U."/>
            <person name="Brodie E.L."/>
            <person name="Williams K.H."/>
            <person name="Hubbard S.S."/>
            <person name="Banfield J.F."/>
        </authorList>
    </citation>
    <scope>NUCLEOTIDE SEQUENCE [LARGE SCALE GENOMIC DNA]</scope>
</reference>
<dbReference type="EMBL" id="MFJG01000026">
    <property type="protein sequence ID" value="OGG05875.1"/>
    <property type="molecule type" value="Genomic_DNA"/>
</dbReference>
<dbReference type="STRING" id="1798377.A2872_02645"/>
<keyword evidence="1" id="KW-0812">Transmembrane</keyword>
<evidence type="ECO:0000256" key="1">
    <source>
        <dbReference type="SAM" id="Phobius"/>
    </source>
</evidence>
<sequence length="229" mass="25830">MPRIKVEEINRPPSSPAPQVGVANVAGSKLKFSLKPEILKKIGDRLSSFVVMPQEVKFQGEDEDETVILLLRRHVVTNIPWIIAAVLLFLAPSVVFPLLFAANVLPALPLGLSFVGALFWYMASTTYVLLNFLYWYFNVYIVTDERVVDVDWYSLLFRRVATAQISKIQDVSNTIGGVIRSVFDFGNVHIETAGELENIEFEDIPHPALVAEQIQDLMQAEEKEWEVNP</sequence>
<evidence type="ECO:0000313" key="2">
    <source>
        <dbReference type="EMBL" id="OGG05875.1"/>
    </source>
</evidence>
<dbReference type="Proteomes" id="UP000178681">
    <property type="component" value="Unassembled WGS sequence"/>
</dbReference>
<gene>
    <name evidence="2" type="ORF">A2872_02645</name>
</gene>
<protein>
    <submittedName>
        <fullName evidence="2">Uncharacterized protein</fullName>
    </submittedName>
</protein>
<evidence type="ECO:0000313" key="3">
    <source>
        <dbReference type="Proteomes" id="UP000178681"/>
    </source>
</evidence>
<feature type="transmembrane region" description="Helical" evidence="1">
    <location>
        <begin position="114"/>
        <end position="137"/>
    </location>
</feature>
<name>A0A1F5Z0I4_9BACT</name>
<organism evidence="2 3">
    <name type="scientific">Candidatus Gottesmanbacteria bacterium RIFCSPHIGHO2_01_FULL_42_12</name>
    <dbReference type="NCBI Taxonomy" id="1798377"/>
    <lineage>
        <taxon>Bacteria</taxon>
        <taxon>Candidatus Gottesmaniibacteriota</taxon>
    </lineage>
</organism>
<feature type="transmembrane region" description="Helical" evidence="1">
    <location>
        <begin position="79"/>
        <end position="102"/>
    </location>
</feature>
<keyword evidence="1" id="KW-1133">Transmembrane helix</keyword>
<proteinExistence type="predicted"/>
<keyword evidence="1" id="KW-0472">Membrane</keyword>
<comment type="caution">
    <text evidence="2">The sequence shown here is derived from an EMBL/GenBank/DDBJ whole genome shotgun (WGS) entry which is preliminary data.</text>
</comment>